<dbReference type="Pfam" id="PF00439">
    <property type="entry name" value="Bromodomain"/>
    <property type="match status" value="1"/>
</dbReference>
<dbReference type="GO" id="GO:0003682">
    <property type="term" value="F:chromatin binding"/>
    <property type="evidence" value="ECO:0007669"/>
    <property type="project" value="TreeGrafter"/>
</dbReference>
<feature type="region of interest" description="Disordered" evidence="3">
    <location>
        <begin position="511"/>
        <end position="663"/>
    </location>
</feature>
<evidence type="ECO:0000256" key="1">
    <source>
        <dbReference type="ARBA" id="ARBA00023117"/>
    </source>
</evidence>
<dbReference type="PANTHER" id="PTHR15137">
    <property type="entry name" value="TRANSCRIPTION INITIATION FACTOR TFIID"/>
    <property type="match status" value="1"/>
</dbReference>
<evidence type="ECO:0000256" key="2">
    <source>
        <dbReference type="PROSITE-ProRule" id="PRU00035"/>
    </source>
</evidence>
<feature type="compositionally biased region" description="Basic and acidic residues" evidence="3">
    <location>
        <begin position="78"/>
        <end position="92"/>
    </location>
</feature>
<dbReference type="GeneID" id="13446426"/>
<feature type="domain" description="Bromo" evidence="4">
    <location>
        <begin position="2896"/>
        <end position="2955"/>
    </location>
</feature>
<sequence length="3109" mass="334644">MTDELKLREQRLDVSVEDFREKILYGSTTLSIEVGAGVAAAVASAVDALANCLPATGDERQDRDSRPVVLPLQVSPDGDNKETAHEQGERARGTKCARGKKEAPLCPQHPVRARAAGNIGLYTEKPREDNGETAAESRGPRCRFPSQVPPACIVSRVWVDDEPAEFSLPSWRETEEGVSPLSSLLGDDQGGIHLDLLTLRLRTAREAARQDRERRLLVQLPEKTAQKFHARVRQRIRVTIDFKLVNPGHRSSSLYFSEHWLCPPQGRHRLYRLLLASQSPSSLPWFPTLPASAYASPLAATEPQKGRGAAAKSSKEAPAACSRCRWIVSIDVPAGNVGIGPGRLVRRARVWRRRRSEGEREEKEENEDREEKEKKEKERERVKETRREAGGTGDEQNRGEGGEHMLGQEAASSVSGSGNGAKRVLFERFLYVVEPPPKRGSAGADQSKAALAGVAPPSASASARAKTHKEAPAASVANLPLLPPQVSLFAGPLSAVDGNGEAVAYPVTASSIGLTTRQPQKAAKGDEGVFLGDEPREAEDDAEREGDKAEDEDGGEKNDEDDDAEDGEKKKEAMDASGGEDNDSLVSGVQSDVRPVSSSLEPLPSAASSPAGPAQASAGLGAGGDQRRGEGQTGQRDTPQEEDWANRERRENGDTEDAQAPHNVPTVTYMTLKGFESLLSPTTAAVPLCFRVYSRALSSPSPFSSLILLFLPIAVEGGVSWAVPSSSSVDAAGTAESADEGSRGFAEVADTSAADVAVGADLNRGQLPQFHLSRNLIVFPLDLLHSEEQVGVDASCYSARILIAEGLATAWLDAYTFFWSCGDPRKQIDGCALFLGTVKTLVDLFIQANFGLVELKIRRWERLLRYVALVEAGGEEFPLDSTSVFSASLPPPLSGTPTPLVPSLEHLYFSEVYQLKSSIALQALDRLLASQSLLPSQFFFDFLMRQYLPMLAKKREPPNTDRFWKKLLFHVTLRYISHWNRRPANTAGGRQRLRLKEKKKKVWGVAALGLCVEGEDGVVEVNPQDHDVLAQLEEALLSFRSAFISGTGCPQLTLAFVVQLQRKGSSMDFFNFHLDLLSLQPPASLAASLALPRALAAFRKAKSDAKGGEEATSFFFRPKDERVPGAELDRAADRRSLASPGIFSKRKEEPGRGDGEERQPSFYPADLAGLAAFNLWEAYEICRLRQQSGVDLLSASQDACALSSWETLLHRSAFPTLRLPSSPAAAAVVATSHISRTFPWDQAQICDFFARLLFAFCGVSLSPVAVEPSRRTDGATLGDGRDAETDKPAEVAESAADALGASDSPTRSQAAFLSKAEMQIKHEHAPQNAPRNPARDPLFAPAASFASPPTSAPSSRSLLVSLLSSAPSGSALPSARCLSSVFSLLLPAAREAAAFLILAPSVSSLLYLPQRVYDPVDVVGRDGNFILGFGYTGETPAVFNAGRGGLWAATREALRRLQRKAEQKRRKLARQARGDGRGPARALAGRADPDEEGSGDGADGAGMETGAGAGDAFGGRKRRRSRDLEDDGEEPLDLGRPTGGAGDAEGSAERRLEGAPGDEQGWEEMTEEKFALACVDSEAAPPTLPVVTTGGLPYWALLLHQRGQLSRLRCRLLSHASPASVHGSAGLAPASVSARSSDSPLLCPANVGSLLCASVGYEKYWLPSLCLQVVEDDGVRTSIVRLREGVLPLRFALDPRAERGRKKVALRGDRVVHGTSSNKLMMKAADAAAAATDAPAAAAAAASGVSAVEGVAPGGTSCAAGPSGPGGAETSGGGGFTSADQVRFTGELSSSDRGLIEALKRCVIAKHPSLLSLDNRSLVAKVNSKTKLPVLWLRADPMQVWIGRIRRCQSGSMWEQQLLNDVNISAQLEAALALGSIRSGEDILGTLSDPAAGSGALSAEPLSRERAEHTANFLAAGDCLARDAVNSLARALAFHRWHPLLRSRVVYALCFLHNRVRSEQLAVWSSFVSYMHTFHYDNLGDEDRIQHAAARLSLLSNSESASLQRSASPLLASPSDDSRGVYGDQAATLEGLGNGPNPAAETRGTFFRIGEVAASTPEMRFLRHFYAAVSLLRDPEGLTRPEVIEMLLQPLVSTNIGGSSPPDAQLSGHPSAVGPEKELEDEETDTFPPGETEKTNVERTKARHEGGNGASKTASVDLLCFIASVVDCFGNIKCPYTPYPAYAETRHPYFSFLCEREDPMPASPQTPARLHPHVRRLESSREGGEARQAERGQSWVNPPDPAAAPGCKCGDLTLGVLLSSFVASRSSETHRAFASDAEWEAFVTKNARGVEAAWLNLWRLFRLDSVRSLASPRHAISCAFLRAISRQPMLRDLARRRFLRISSSATSYQTSFASHLLSLLGEKRRPEQALALGRDVWRGKEGGEADGEERVEEQTPLDFLIFVPLRTHDKYLREKAYSAYELHYAYHDFAVHREAIRAQLLVCCEGAVRVYRVPLSSSPQRANRAVSSAHRGAGDAPGRSQQRSREAGEGLDSERTEGRESETESEIRRQRQNLGGLSGPYTLVSKFVSPEEQVKRVQLGLGVYTALQCAVEMERLLRPDEARLPITIWEVFLDVLEELRVRSPALFLPFATSLVELHSGTGLGQPPSAASRSASSRQPASCAWSAPASFCLGSAGGRPAFCRLLGCLGPCCSPLVPATPLPTALLVAPTADAGGACSASAASARHQQQMHLQDHAVSVALTVSQAACAYLSCYLSTEAWAAARGNRAAFAQKLCYAQNVYAFLFGVDIPFCCHPGAAQLARLAVSPLGPQTGDLERSCGSSREAPSPLWSQTRRPGAAAGAAAFCLTPHPGEAGGGSAVPEALISLAGAGELQCVEEDAATEYDLCLKAGSRQRKMWTFKRKYMDNAQHTAHWVDVAIEAVGALMELPEAVWFIPDPETTVNEYRLVIQEPMWLKKVQAKLKAGLYKLPYHFKQDVALIFRNARTFNRPDDRPYRDCCVVEQKFNRLWGCINQAFQRAAKSHRTGSDAAQPRQPGPVSSSTPGDASSVSARYPPLYPQQMSYEQQLLAATQPAGVLQSGLGMHTPEQFEQLARGGSAATVSATGSFFDPQGSGPYNGQHESVGGTIQYGFMPAAVQPANPPVGKGHTE</sequence>
<feature type="compositionally biased region" description="Basic and acidic residues" evidence="3">
    <location>
        <begin position="2483"/>
        <end position="2509"/>
    </location>
</feature>
<feature type="compositionally biased region" description="Basic and acidic residues" evidence="3">
    <location>
        <begin position="2215"/>
        <end position="2230"/>
    </location>
</feature>
<keyword evidence="6" id="KW-1185">Reference proteome</keyword>
<feature type="region of interest" description="Disordered" evidence="3">
    <location>
        <begin position="1458"/>
        <end position="1558"/>
    </location>
</feature>
<dbReference type="Proteomes" id="UP000007494">
    <property type="component" value="Chromosome X"/>
</dbReference>
<evidence type="ECO:0000313" key="6">
    <source>
        <dbReference type="Proteomes" id="UP000007494"/>
    </source>
</evidence>
<dbReference type="GO" id="GO:0016251">
    <property type="term" value="F:RNA polymerase II general transcription initiation factor activity"/>
    <property type="evidence" value="ECO:0007669"/>
    <property type="project" value="TreeGrafter"/>
</dbReference>
<dbReference type="InParanoid" id="F0VKX0"/>
<feature type="compositionally biased region" description="Basic and acidic residues" evidence="3">
    <location>
        <begin position="1269"/>
        <end position="1290"/>
    </location>
</feature>
<dbReference type="GO" id="GO:0005669">
    <property type="term" value="C:transcription factor TFIID complex"/>
    <property type="evidence" value="ECO:0007669"/>
    <property type="project" value="InterPro"/>
</dbReference>
<evidence type="ECO:0000259" key="4">
    <source>
        <dbReference type="PROSITE" id="PS50014"/>
    </source>
</evidence>
<feature type="region of interest" description="Disordered" evidence="3">
    <location>
        <begin position="1321"/>
        <end position="1351"/>
    </location>
</feature>
<dbReference type="OrthoDB" id="347163at2759"/>
<protein>
    <recommendedName>
        <fullName evidence="4">Bromo domain-containing protein</fullName>
    </recommendedName>
</protein>
<feature type="region of interest" description="Disordered" evidence="3">
    <location>
        <begin position="2095"/>
        <end position="2151"/>
    </location>
</feature>
<organism evidence="5 6">
    <name type="scientific">Neospora caninum (strain Liverpool)</name>
    <dbReference type="NCBI Taxonomy" id="572307"/>
    <lineage>
        <taxon>Eukaryota</taxon>
        <taxon>Sar</taxon>
        <taxon>Alveolata</taxon>
        <taxon>Apicomplexa</taxon>
        <taxon>Conoidasida</taxon>
        <taxon>Coccidia</taxon>
        <taxon>Eucoccidiorida</taxon>
        <taxon>Eimeriorina</taxon>
        <taxon>Sarcocystidae</taxon>
        <taxon>Neospora</taxon>
    </lineage>
</organism>
<feature type="compositionally biased region" description="Low complexity" evidence="3">
    <location>
        <begin position="449"/>
        <end position="464"/>
    </location>
</feature>
<feature type="compositionally biased region" description="Acidic residues" evidence="3">
    <location>
        <begin position="536"/>
        <end position="566"/>
    </location>
</feature>
<dbReference type="EMBL" id="FR823391">
    <property type="protein sequence ID" value="CBZ54721.1"/>
    <property type="molecule type" value="Genomic_DNA"/>
</dbReference>
<dbReference type="CDD" id="cd04369">
    <property type="entry name" value="Bromodomain"/>
    <property type="match status" value="1"/>
</dbReference>
<evidence type="ECO:0000313" key="5">
    <source>
        <dbReference type="EMBL" id="CBZ54721.1"/>
    </source>
</evidence>
<dbReference type="PANTHER" id="PTHR15137:SF9">
    <property type="entry name" value="TRANSCRIPTION INITIATION FACTOR TFIID SUBUNIT 2"/>
    <property type="match status" value="1"/>
</dbReference>
<feature type="compositionally biased region" description="Basic and acidic residues" evidence="3">
    <location>
        <begin position="1145"/>
        <end position="1159"/>
    </location>
</feature>
<dbReference type="InterPro" id="IPR036427">
    <property type="entry name" value="Bromodomain-like_sf"/>
</dbReference>
<dbReference type="OMA" id="CAVEMER"/>
<feature type="region of interest" description="Disordered" evidence="3">
    <location>
        <begin position="1269"/>
        <end position="1305"/>
    </location>
</feature>
<dbReference type="InterPro" id="IPR001487">
    <property type="entry name" value="Bromodomain"/>
</dbReference>
<feature type="region of interest" description="Disordered" evidence="3">
    <location>
        <begin position="1139"/>
        <end position="1159"/>
    </location>
</feature>
<dbReference type="RefSeq" id="XP_003884751.1">
    <property type="nucleotide sequence ID" value="XM_003884702.1"/>
</dbReference>
<dbReference type="eggNOG" id="ENOG502QPW5">
    <property type="taxonomic scope" value="Eukaryota"/>
</dbReference>
<feature type="compositionally biased region" description="Basic and acidic residues" evidence="3">
    <location>
        <begin position="2131"/>
        <end position="2146"/>
    </location>
</feature>
<feature type="region of interest" description="Disordered" evidence="3">
    <location>
        <begin position="2461"/>
        <end position="2514"/>
    </location>
</feature>
<feature type="compositionally biased region" description="Gly residues" evidence="3">
    <location>
        <begin position="1763"/>
        <end position="1776"/>
    </location>
</feature>
<feature type="region of interest" description="Disordered" evidence="3">
    <location>
        <begin position="352"/>
        <end position="419"/>
    </location>
</feature>
<accession>F0VKX0</accession>
<dbReference type="GO" id="GO:0000976">
    <property type="term" value="F:transcription cis-regulatory region binding"/>
    <property type="evidence" value="ECO:0007669"/>
    <property type="project" value="TreeGrafter"/>
</dbReference>
<dbReference type="Gene3D" id="1.20.920.10">
    <property type="entry name" value="Bromodomain-like"/>
    <property type="match status" value="1"/>
</dbReference>
<feature type="region of interest" description="Disordered" evidence="3">
    <location>
        <begin position="123"/>
        <end position="142"/>
    </location>
</feature>
<feature type="compositionally biased region" description="Basic and acidic residues" evidence="3">
    <location>
        <begin position="369"/>
        <end position="403"/>
    </location>
</feature>
<feature type="compositionally biased region" description="Polar residues" evidence="3">
    <location>
        <begin position="2997"/>
        <end position="3010"/>
    </location>
</feature>
<dbReference type="SUPFAM" id="SSF47370">
    <property type="entry name" value="Bromodomain"/>
    <property type="match status" value="1"/>
</dbReference>
<dbReference type="SMART" id="SM00297">
    <property type="entry name" value="BROMO"/>
    <property type="match status" value="1"/>
</dbReference>
<proteinExistence type="predicted"/>
<feature type="compositionally biased region" description="Low complexity" evidence="3">
    <location>
        <begin position="595"/>
        <end position="619"/>
    </location>
</feature>
<dbReference type="VEuPathDB" id="ToxoDB:NCLIV_051480"/>
<feature type="compositionally biased region" description="Gly residues" evidence="3">
    <location>
        <begin position="1495"/>
        <end position="1513"/>
    </location>
</feature>
<feature type="compositionally biased region" description="Low complexity" evidence="3">
    <location>
        <begin position="1337"/>
        <end position="1351"/>
    </location>
</feature>
<feature type="region of interest" description="Disordered" evidence="3">
    <location>
        <begin position="56"/>
        <end position="103"/>
    </location>
</feature>
<evidence type="ECO:0000256" key="3">
    <source>
        <dbReference type="SAM" id="MobiDB-lite"/>
    </source>
</evidence>
<gene>
    <name evidence="5" type="ORF">NCLIV_051480</name>
</gene>
<feature type="region of interest" description="Disordered" evidence="3">
    <location>
        <begin position="2982"/>
        <end position="3013"/>
    </location>
</feature>
<feature type="compositionally biased region" description="Basic and acidic residues" evidence="3">
    <location>
        <begin position="57"/>
        <end position="66"/>
    </location>
</feature>
<feature type="compositionally biased region" description="Basic and acidic residues" evidence="3">
    <location>
        <begin position="644"/>
        <end position="653"/>
    </location>
</feature>
<feature type="region of interest" description="Disordered" evidence="3">
    <location>
        <begin position="1757"/>
        <end position="1776"/>
    </location>
</feature>
<reference evidence="6" key="1">
    <citation type="journal article" date="2012" name="PLoS Pathog.">
        <title>Comparative genomics of the apicomplexan parasites Toxoplasma gondii and Neospora caninum: Coccidia differing in host range and transmission strategy.</title>
        <authorList>
            <person name="Reid A.J."/>
            <person name="Vermont S.J."/>
            <person name="Cotton J.A."/>
            <person name="Harris D."/>
            <person name="Hill-Cawthorne G.A."/>
            <person name="Konen-Waisman S."/>
            <person name="Latham S.M."/>
            <person name="Mourier T."/>
            <person name="Norton R."/>
            <person name="Quail M.A."/>
            <person name="Sanders M."/>
            <person name="Shanmugam D."/>
            <person name="Sohal A."/>
            <person name="Wasmuth J.D."/>
            <person name="Brunk B."/>
            <person name="Grigg M.E."/>
            <person name="Howard J.C."/>
            <person name="Parkinson J."/>
            <person name="Roos D.S."/>
            <person name="Trees A.J."/>
            <person name="Berriman M."/>
            <person name="Pain A."/>
            <person name="Wastling J.M."/>
        </authorList>
    </citation>
    <scope>NUCLEOTIDE SEQUENCE [LARGE SCALE GENOMIC DNA]</scope>
    <source>
        <strain evidence="6">Liverpool</strain>
    </source>
</reference>
<feature type="region of interest" description="Disordered" evidence="3">
    <location>
        <begin position="435"/>
        <end position="473"/>
    </location>
</feature>
<name>F0VKX0_NEOCL</name>
<dbReference type="GO" id="GO:0006367">
    <property type="term" value="P:transcription initiation at RNA polymerase II promoter"/>
    <property type="evidence" value="ECO:0007669"/>
    <property type="project" value="TreeGrafter"/>
</dbReference>
<feature type="region of interest" description="Disordered" evidence="3">
    <location>
        <begin position="2200"/>
        <end position="2240"/>
    </location>
</feature>
<keyword evidence="1 2" id="KW-0103">Bromodomain</keyword>
<dbReference type="InterPro" id="IPR037813">
    <property type="entry name" value="TAF2"/>
</dbReference>
<dbReference type="PROSITE" id="PS50014">
    <property type="entry name" value="BROMODOMAIN_2"/>
    <property type="match status" value="1"/>
</dbReference>